<dbReference type="Gene3D" id="3.30.300.30">
    <property type="match status" value="1"/>
</dbReference>
<dbReference type="Pfam" id="PF00668">
    <property type="entry name" value="Condensation"/>
    <property type="match status" value="1"/>
</dbReference>
<dbReference type="InterPro" id="IPR029058">
    <property type="entry name" value="AB_hydrolase_fold"/>
</dbReference>
<dbReference type="Gene3D" id="3.30.559.10">
    <property type="entry name" value="Chloramphenicol acetyltransferase-like domain"/>
    <property type="match status" value="1"/>
</dbReference>
<accession>A0AAJ1T387</accession>
<dbReference type="InterPro" id="IPR023213">
    <property type="entry name" value="CAT-like_dom_sf"/>
</dbReference>
<dbReference type="Proteomes" id="UP001237207">
    <property type="component" value="Unassembled WGS sequence"/>
</dbReference>
<keyword evidence="8" id="KW-1185">Reference proteome</keyword>
<dbReference type="Pfam" id="PF00975">
    <property type="entry name" value="Thioesterase"/>
    <property type="match status" value="1"/>
</dbReference>
<dbReference type="GO" id="GO:0017000">
    <property type="term" value="P:antibiotic biosynthetic process"/>
    <property type="evidence" value="ECO:0007669"/>
    <property type="project" value="UniProtKB-KW"/>
</dbReference>
<gene>
    <name evidence="7" type="ORF">J2S13_001508</name>
</gene>
<dbReference type="GO" id="GO:0008610">
    <property type="term" value="P:lipid biosynthetic process"/>
    <property type="evidence" value="ECO:0007669"/>
    <property type="project" value="UniProtKB-ARBA"/>
</dbReference>
<evidence type="ECO:0000256" key="5">
    <source>
        <dbReference type="ARBA" id="ARBA00023194"/>
    </source>
</evidence>
<evidence type="ECO:0000313" key="8">
    <source>
        <dbReference type="Proteomes" id="UP001237207"/>
    </source>
</evidence>
<dbReference type="InterPro" id="IPR036736">
    <property type="entry name" value="ACP-like_sf"/>
</dbReference>
<dbReference type="EMBL" id="JAUSUC010000014">
    <property type="protein sequence ID" value="MDQ0215109.1"/>
    <property type="molecule type" value="Genomic_DNA"/>
</dbReference>
<organism evidence="7 8">
    <name type="scientific">Oikeobacillus pervagus</name>
    <dbReference type="NCBI Taxonomy" id="1325931"/>
    <lineage>
        <taxon>Bacteria</taxon>
        <taxon>Bacillati</taxon>
        <taxon>Bacillota</taxon>
        <taxon>Bacilli</taxon>
        <taxon>Bacillales</taxon>
        <taxon>Bacillaceae</taxon>
        <taxon>Oikeobacillus</taxon>
    </lineage>
</organism>
<dbReference type="GO" id="GO:0005737">
    <property type="term" value="C:cytoplasm"/>
    <property type="evidence" value="ECO:0007669"/>
    <property type="project" value="TreeGrafter"/>
</dbReference>
<dbReference type="SUPFAM" id="SSF47336">
    <property type="entry name" value="ACP-like"/>
    <property type="match status" value="2"/>
</dbReference>
<dbReference type="Gene3D" id="3.40.50.1820">
    <property type="entry name" value="alpha/beta hydrolase"/>
    <property type="match status" value="1"/>
</dbReference>
<dbReference type="SUPFAM" id="SSF56801">
    <property type="entry name" value="Acetyl-CoA synthetase-like"/>
    <property type="match status" value="1"/>
</dbReference>
<dbReference type="PROSITE" id="PS00012">
    <property type="entry name" value="PHOSPHOPANTETHEINE"/>
    <property type="match status" value="1"/>
</dbReference>
<comment type="caution">
    <text evidence="7">The sequence shown here is derived from an EMBL/GenBank/DDBJ whole genome shotgun (WGS) entry which is preliminary data.</text>
</comment>
<dbReference type="Pfam" id="PF00550">
    <property type="entry name" value="PP-binding"/>
    <property type="match status" value="2"/>
</dbReference>
<dbReference type="PROSITE" id="PS00455">
    <property type="entry name" value="AMP_BINDING"/>
    <property type="match status" value="1"/>
</dbReference>
<evidence type="ECO:0000256" key="4">
    <source>
        <dbReference type="ARBA" id="ARBA00022553"/>
    </source>
</evidence>
<keyword evidence="4" id="KW-0597">Phosphoprotein</keyword>
<dbReference type="InterPro" id="IPR001031">
    <property type="entry name" value="Thioesterase"/>
</dbReference>
<dbReference type="GO" id="GO:0031177">
    <property type="term" value="F:phosphopantetheine binding"/>
    <property type="evidence" value="ECO:0007669"/>
    <property type="project" value="InterPro"/>
</dbReference>
<dbReference type="InterPro" id="IPR045851">
    <property type="entry name" value="AMP-bd_C_sf"/>
</dbReference>
<keyword evidence="3" id="KW-0596">Phosphopantetheine</keyword>
<dbReference type="PROSITE" id="PS50075">
    <property type="entry name" value="CARRIER"/>
    <property type="match status" value="2"/>
</dbReference>
<evidence type="ECO:0000256" key="1">
    <source>
        <dbReference type="ARBA" id="ARBA00001957"/>
    </source>
</evidence>
<evidence type="ECO:0000259" key="6">
    <source>
        <dbReference type="PROSITE" id="PS50075"/>
    </source>
</evidence>
<feature type="domain" description="Carrier" evidence="6">
    <location>
        <begin position="1028"/>
        <end position="1103"/>
    </location>
</feature>
<feature type="domain" description="Carrier" evidence="6">
    <location>
        <begin position="503"/>
        <end position="578"/>
    </location>
</feature>
<evidence type="ECO:0000256" key="2">
    <source>
        <dbReference type="ARBA" id="ARBA00006432"/>
    </source>
</evidence>
<dbReference type="InterPro" id="IPR020845">
    <property type="entry name" value="AMP-binding_CS"/>
</dbReference>
<evidence type="ECO:0000256" key="3">
    <source>
        <dbReference type="ARBA" id="ARBA00022450"/>
    </source>
</evidence>
<dbReference type="InterPro" id="IPR020806">
    <property type="entry name" value="PKS_PP-bd"/>
</dbReference>
<keyword evidence="5" id="KW-0045">Antibiotic biosynthesis</keyword>
<dbReference type="Gene3D" id="3.30.559.30">
    <property type="entry name" value="Nonribosomal peptide synthetase, condensation domain"/>
    <property type="match status" value="1"/>
</dbReference>
<dbReference type="InterPro" id="IPR001242">
    <property type="entry name" value="Condensation_dom"/>
</dbReference>
<dbReference type="Gene3D" id="3.40.50.12780">
    <property type="entry name" value="N-terminal domain of ligase-like"/>
    <property type="match status" value="1"/>
</dbReference>
<dbReference type="PANTHER" id="PTHR45527:SF1">
    <property type="entry name" value="FATTY ACID SYNTHASE"/>
    <property type="match status" value="1"/>
</dbReference>
<reference evidence="7" key="1">
    <citation type="submission" date="2023-07" db="EMBL/GenBank/DDBJ databases">
        <title>Genomic Encyclopedia of Type Strains, Phase IV (KMG-IV): sequencing the most valuable type-strain genomes for metagenomic binning, comparative biology and taxonomic classification.</title>
        <authorList>
            <person name="Goeker M."/>
        </authorList>
    </citation>
    <scope>NUCLEOTIDE SEQUENCE</scope>
    <source>
        <strain evidence="7">DSM 23947</strain>
    </source>
</reference>
<evidence type="ECO:0000313" key="7">
    <source>
        <dbReference type="EMBL" id="MDQ0215109.1"/>
    </source>
</evidence>
<dbReference type="FunFam" id="3.40.50.980:FF:000001">
    <property type="entry name" value="Non-ribosomal peptide synthetase"/>
    <property type="match status" value="1"/>
</dbReference>
<dbReference type="SMART" id="SM00823">
    <property type="entry name" value="PKS_PP"/>
    <property type="match status" value="2"/>
</dbReference>
<dbReference type="Gene3D" id="1.10.1200.10">
    <property type="entry name" value="ACP-like"/>
    <property type="match status" value="2"/>
</dbReference>
<protein>
    <submittedName>
        <fullName evidence="7">Amino acid adenylation domain-containing protein</fullName>
    </submittedName>
</protein>
<dbReference type="NCBIfam" id="TIGR01733">
    <property type="entry name" value="AA-adenyl-dom"/>
    <property type="match status" value="1"/>
</dbReference>
<dbReference type="GO" id="GO:0043041">
    <property type="term" value="P:amino acid activation for nonribosomal peptide biosynthetic process"/>
    <property type="evidence" value="ECO:0007669"/>
    <property type="project" value="TreeGrafter"/>
</dbReference>
<dbReference type="PANTHER" id="PTHR45527">
    <property type="entry name" value="NONRIBOSOMAL PEPTIDE SYNTHETASE"/>
    <property type="match status" value="1"/>
</dbReference>
<dbReference type="SUPFAM" id="SSF53474">
    <property type="entry name" value="alpha/beta-Hydrolases"/>
    <property type="match status" value="1"/>
</dbReference>
<dbReference type="GO" id="GO:0044550">
    <property type="term" value="P:secondary metabolite biosynthetic process"/>
    <property type="evidence" value="ECO:0007669"/>
    <property type="project" value="TreeGrafter"/>
</dbReference>
<dbReference type="InterPro" id="IPR010071">
    <property type="entry name" value="AA_adenyl_dom"/>
</dbReference>
<dbReference type="RefSeq" id="WP_307257103.1">
    <property type="nucleotide sequence ID" value="NZ_JAUSUC010000014.1"/>
</dbReference>
<dbReference type="Pfam" id="PF00501">
    <property type="entry name" value="AMP-binding"/>
    <property type="match status" value="1"/>
</dbReference>
<sequence>MTTNNKFLHSKFEDMALKFPNKIAIKHENKSITYNELNQLANGIALTLLNNGIKIGDRIGIVMERSIEMIIGMLGALKVGASYIPLDPLYPKDRINYCLSQAKVNLVLYQTSTSNLLKNDKTKINMDELEPEKSINLPITLTKNEIPAYIIYTSGSTGNPKGVVISHKAIVNHMEWMENEFEWTMNDVFLQKTASGFDASIWEIYAPLSCGALMIIGTSNPFEIADSIKQNNITVVQFVPTVLKLLVEQNQLKKLNSLRLIFSGGEPLHIDLVNSIHNELKIPLINLYGPTEATIDTTFHVCLPEDSNSYLQVPLGKPITNVEIKIVDEQIKEVEVGYSGELMILGEGLALEYFEMPELTNKSFIIDPSTGKRAYLSGDIVKIKEDKTLEFIGRKDNQIKLRGLRIELGEIEVLMRQIPFVNDAIVNVVSENETDWIVAYIRCDEHLPKYEGEIRKRLSDSLPNYMIPNYFVFLREFLYLENGKIDRKKLFLLQFKNKSNKAILMNGISKKIQELWTTLLGQEVNSMDESFQNLGGHSLLAMRLTSKLSYEFNIDLPHNFVFYNPTINKQSQFIEKNSENKTKVISTITHQIDEDLVAPLSMGQQGILFFEDQNDKSAYHISFQLEIKNGIGFEEVSKNIKVLQKKHPILLASIDKDENGELVQRYNEDIVEQNYKKISATSKDNINEIIKKEISKSFDLQKGGFRYFFIQTENSNLAIITFHHIIADGLSTNIFFDELDELLSDPKKRGFEEVNKSFFKFAKSQANTNDEKGLEFWKEYLNGIPDVSRFPASMMKQTKQTRNGSRLTIQLPEILGKNIENLSREKGQSEFSFYFGAAASILAKYSGQRDVCIGVPNANRRSEEEYGAIGNFVNVIPFRINFPEEVALLDIVSNITRDYKELIQFDNVPIEYIIQKILKKRSANHRPLFQVMFVYNRFSTSNLYSSFEVSHAIDSSAKCDLSFIVEYTESSIQLIIEYCTDLFERETIEYLEKEWVEQLNLLIEEQPLLEIFEKEEHIKDSNIKEYGTLDQLIIEQVRNIWNDVLKVEKSDINTDFFDLGGHSLLAMKLINLINKHFSVTLPVSTLFEYPTIEGIAYKLSHINNIHNGVVHLYSNHKKNKIWFIHPAGGQLWCYNDIAKDLKESFDIYGIESAPISNENMQFDDNLLSMAESYALKIMNIQSEGPIYLVGYSFGGVLAYEIAKILQEKDLEIGSLFLLDCHLPKNEEISDFELVFSYASKFTNGSNDGISISYLKEKNKTDLLSYLLELGKKGKHLHDDADIKDVEKGLGIWIANNRAITSHKISNIYSGKVLFVRAEHSDQDSTIGWEQYLKGEWSIFNVPAHHFTIYAQPSASIIADKIKQEVFSTIIN</sequence>
<dbReference type="GO" id="GO:0003824">
    <property type="term" value="F:catalytic activity"/>
    <property type="evidence" value="ECO:0007669"/>
    <property type="project" value="InterPro"/>
</dbReference>
<comment type="similarity">
    <text evidence="2">Belongs to the ATP-dependent AMP-binding enzyme family.</text>
</comment>
<dbReference type="InterPro" id="IPR042099">
    <property type="entry name" value="ANL_N_sf"/>
</dbReference>
<dbReference type="InterPro" id="IPR000873">
    <property type="entry name" value="AMP-dep_synth/lig_dom"/>
</dbReference>
<name>A0AAJ1T387_9BACI</name>
<dbReference type="InterPro" id="IPR009081">
    <property type="entry name" value="PP-bd_ACP"/>
</dbReference>
<dbReference type="CDD" id="cd05930">
    <property type="entry name" value="A_NRPS"/>
    <property type="match status" value="1"/>
</dbReference>
<dbReference type="InterPro" id="IPR006162">
    <property type="entry name" value="Ppantetheine_attach_site"/>
</dbReference>
<dbReference type="SUPFAM" id="SSF52777">
    <property type="entry name" value="CoA-dependent acyltransferases"/>
    <property type="match status" value="2"/>
</dbReference>
<proteinExistence type="inferred from homology"/>
<comment type="cofactor">
    <cofactor evidence="1">
        <name>pantetheine 4'-phosphate</name>
        <dbReference type="ChEBI" id="CHEBI:47942"/>
    </cofactor>
</comment>